<dbReference type="PROSITE" id="PS00041">
    <property type="entry name" value="HTH_ARAC_FAMILY_1"/>
    <property type="match status" value="1"/>
</dbReference>
<evidence type="ECO:0000256" key="1">
    <source>
        <dbReference type="ARBA" id="ARBA00023015"/>
    </source>
</evidence>
<dbReference type="PANTHER" id="PTHR46796">
    <property type="entry name" value="HTH-TYPE TRANSCRIPTIONAL ACTIVATOR RHAS-RELATED"/>
    <property type="match status" value="1"/>
</dbReference>
<dbReference type="InterPro" id="IPR020449">
    <property type="entry name" value="Tscrpt_reg_AraC-type_HTH"/>
</dbReference>
<reference evidence="5 6" key="1">
    <citation type="submission" date="2020-05" db="EMBL/GenBank/DDBJ databases">
        <title>FDA dAtabase for Regulatory Grade micrObial Sequences (FDA-ARGOS): Supporting development and validation of Infectious Disease Dx tests.</title>
        <authorList>
            <person name="Sproer C."/>
            <person name="Gronow S."/>
            <person name="Severitt S."/>
            <person name="Schroder I."/>
            <person name="Tallon L."/>
            <person name="Sadzewicz L."/>
            <person name="Zhao X."/>
            <person name="Vavikolanu K."/>
            <person name="Mehta A."/>
            <person name="Aluvathingal J."/>
            <person name="Nadendla S."/>
            <person name="Myers T."/>
            <person name="Yan Y."/>
            <person name="Sichtig H."/>
        </authorList>
    </citation>
    <scope>NUCLEOTIDE SEQUENCE [LARGE SCALE GENOMIC DNA]</scope>
    <source>
        <strain evidence="5 6">FDAARGOS_790</strain>
    </source>
</reference>
<keyword evidence="3" id="KW-0804">Transcription</keyword>
<protein>
    <submittedName>
        <fullName evidence="5">Helix-turn-helix domain-containing protein</fullName>
    </submittedName>
</protein>
<dbReference type="GO" id="GO:0003700">
    <property type="term" value="F:DNA-binding transcription factor activity"/>
    <property type="evidence" value="ECO:0007669"/>
    <property type="project" value="InterPro"/>
</dbReference>
<dbReference type="Pfam" id="PF12833">
    <property type="entry name" value="HTH_18"/>
    <property type="match status" value="1"/>
</dbReference>
<dbReference type="InterPro" id="IPR035418">
    <property type="entry name" value="AraC-bd_2"/>
</dbReference>
<dbReference type="Gene3D" id="1.10.10.60">
    <property type="entry name" value="Homeodomain-like"/>
    <property type="match status" value="1"/>
</dbReference>
<dbReference type="GO" id="GO:0043565">
    <property type="term" value="F:sequence-specific DNA binding"/>
    <property type="evidence" value="ECO:0007669"/>
    <property type="project" value="InterPro"/>
</dbReference>
<dbReference type="KEGG" id="apes:FOC84_26845"/>
<dbReference type="InterPro" id="IPR009057">
    <property type="entry name" value="Homeodomain-like_sf"/>
</dbReference>
<dbReference type="PROSITE" id="PS01124">
    <property type="entry name" value="HTH_ARAC_FAMILY_2"/>
    <property type="match status" value="1"/>
</dbReference>
<dbReference type="EMBL" id="CP053985">
    <property type="protein sequence ID" value="QKH38357.1"/>
    <property type="molecule type" value="Genomic_DNA"/>
</dbReference>
<evidence type="ECO:0000313" key="5">
    <source>
        <dbReference type="EMBL" id="QKH38357.1"/>
    </source>
</evidence>
<accession>A0A7D4HTZ6</accession>
<proteinExistence type="predicted"/>
<dbReference type="Proteomes" id="UP000500970">
    <property type="component" value="Chromosome"/>
</dbReference>
<dbReference type="RefSeq" id="WP_173147613.1">
    <property type="nucleotide sequence ID" value="NZ_CP053985.1"/>
</dbReference>
<evidence type="ECO:0000256" key="3">
    <source>
        <dbReference type="ARBA" id="ARBA00023163"/>
    </source>
</evidence>
<name>A0A7D4HTZ6_9BURK</name>
<sequence>MQTILDTELLTPGRRFEVFRLAVCRVAEISVRRTVTDGFNAKIKQGKVGFLEYSLVDYDSVSIERGPADIARDRQTDFLLAVHLDGRVHMKHLDREMPLQRGDFTIVDSTLPYRIEANSSARRLVMRVPRHEFMLRGLTTDTMCGRVFSGARGTSGLASRLLQAVAAETTDQIPPIGHSLTSALLDLVAESETQDGSAVPLGRSHDHLIRRIRTMALAHLSDPDLSASRIAELVGISIRYLHRVFAATGTTLHKWIEDERLERARCQLLNLNQRHRSIQEIAFSCGFKDAGYFGRRFLRKYGATPSQLRGTAARP</sequence>
<dbReference type="PRINTS" id="PR00032">
    <property type="entry name" value="HTHARAC"/>
</dbReference>
<evidence type="ECO:0000259" key="4">
    <source>
        <dbReference type="PROSITE" id="PS01124"/>
    </source>
</evidence>
<dbReference type="PANTHER" id="PTHR46796:SF6">
    <property type="entry name" value="ARAC SUBFAMILY"/>
    <property type="match status" value="1"/>
</dbReference>
<gene>
    <name evidence="5" type="ORF">FOC84_26845</name>
</gene>
<dbReference type="InterPro" id="IPR018062">
    <property type="entry name" value="HTH_AraC-typ_CS"/>
</dbReference>
<dbReference type="SMART" id="SM00342">
    <property type="entry name" value="HTH_ARAC"/>
    <property type="match status" value="1"/>
</dbReference>
<evidence type="ECO:0000313" key="6">
    <source>
        <dbReference type="Proteomes" id="UP000500970"/>
    </source>
</evidence>
<evidence type="ECO:0000256" key="2">
    <source>
        <dbReference type="ARBA" id="ARBA00023125"/>
    </source>
</evidence>
<keyword evidence="2" id="KW-0238">DNA-binding</keyword>
<dbReference type="InterPro" id="IPR018060">
    <property type="entry name" value="HTH_AraC"/>
</dbReference>
<dbReference type="AlphaFoldDB" id="A0A7D4HTZ6"/>
<dbReference type="InterPro" id="IPR050204">
    <property type="entry name" value="AraC_XylS_family_regulators"/>
</dbReference>
<organism evidence="5 6">
    <name type="scientific">Achromobacter pestifer</name>
    <dbReference type="NCBI Taxonomy" id="1353889"/>
    <lineage>
        <taxon>Bacteria</taxon>
        <taxon>Pseudomonadati</taxon>
        <taxon>Pseudomonadota</taxon>
        <taxon>Betaproteobacteria</taxon>
        <taxon>Burkholderiales</taxon>
        <taxon>Alcaligenaceae</taxon>
        <taxon>Achromobacter</taxon>
    </lineage>
</organism>
<dbReference type="SUPFAM" id="SSF46689">
    <property type="entry name" value="Homeodomain-like"/>
    <property type="match status" value="1"/>
</dbReference>
<keyword evidence="6" id="KW-1185">Reference proteome</keyword>
<keyword evidence="1" id="KW-0805">Transcription regulation</keyword>
<feature type="domain" description="HTH araC/xylS-type" evidence="4">
    <location>
        <begin position="210"/>
        <end position="311"/>
    </location>
</feature>
<dbReference type="Pfam" id="PF14525">
    <property type="entry name" value="AraC_binding_2"/>
    <property type="match status" value="1"/>
</dbReference>